<evidence type="ECO:0000313" key="9">
    <source>
        <dbReference type="EMBL" id="OMJ92367.1"/>
    </source>
</evidence>
<accession>A0A1R2CTP0</accession>
<keyword evidence="4 7" id="KW-1133">Transmembrane helix</keyword>
<feature type="transmembrane region" description="Helical" evidence="7">
    <location>
        <begin position="1524"/>
        <end position="1547"/>
    </location>
</feature>
<dbReference type="InterPro" id="IPR001054">
    <property type="entry name" value="A/G_cyclase"/>
</dbReference>
<feature type="transmembrane region" description="Helical" evidence="7">
    <location>
        <begin position="729"/>
        <end position="747"/>
    </location>
</feature>
<comment type="subcellular location">
    <subcellularLocation>
        <location evidence="1">Membrane</location>
    </subcellularLocation>
</comment>
<dbReference type="Gene3D" id="3.40.1110.10">
    <property type="entry name" value="Calcium-transporting ATPase, cytoplasmic domain N"/>
    <property type="match status" value="1"/>
</dbReference>
<feature type="transmembrane region" description="Helical" evidence="7">
    <location>
        <begin position="1497"/>
        <end position="1518"/>
    </location>
</feature>
<keyword evidence="2 7" id="KW-0812">Transmembrane</keyword>
<feature type="transmembrane region" description="Helical" evidence="7">
    <location>
        <begin position="1599"/>
        <end position="1620"/>
    </location>
</feature>
<evidence type="ECO:0000313" key="10">
    <source>
        <dbReference type="Proteomes" id="UP000187209"/>
    </source>
</evidence>
<proteinExistence type="predicted"/>
<evidence type="ECO:0000256" key="5">
    <source>
        <dbReference type="ARBA" id="ARBA00023136"/>
    </source>
</evidence>
<feature type="transmembrane region" description="Helical" evidence="7">
    <location>
        <begin position="262"/>
        <end position="284"/>
    </location>
</feature>
<dbReference type="PROSITE" id="PS50125">
    <property type="entry name" value="GUANYLATE_CYCLASE_2"/>
    <property type="match status" value="2"/>
</dbReference>
<dbReference type="InterPro" id="IPR023298">
    <property type="entry name" value="ATPase_P-typ_TM_dom_sf"/>
</dbReference>
<evidence type="ECO:0000256" key="1">
    <source>
        <dbReference type="ARBA" id="ARBA00004370"/>
    </source>
</evidence>
<feature type="transmembrane region" description="Helical" evidence="7">
    <location>
        <begin position="965"/>
        <end position="989"/>
    </location>
</feature>
<dbReference type="SUPFAM" id="SSF55073">
    <property type="entry name" value="Nucleotide cyclase"/>
    <property type="match status" value="2"/>
</dbReference>
<feature type="transmembrane region" description="Helical" evidence="7">
    <location>
        <begin position="817"/>
        <end position="840"/>
    </location>
</feature>
<feature type="transmembrane region" description="Helical" evidence="7">
    <location>
        <begin position="71"/>
        <end position="94"/>
    </location>
</feature>
<evidence type="ECO:0000256" key="4">
    <source>
        <dbReference type="ARBA" id="ARBA00022989"/>
    </source>
</evidence>
<feature type="transmembrane region" description="Helical" evidence="7">
    <location>
        <begin position="1051"/>
        <end position="1069"/>
    </location>
</feature>
<gene>
    <name evidence="9" type="ORF">SteCoe_4920</name>
</gene>
<feature type="transmembrane region" description="Helical" evidence="7">
    <location>
        <begin position="1559"/>
        <end position="1579"/>
    </location>
</feature>
<dbReference type="GO" id="GO:0001653">
    <property type="term" value="F:peptide receptor activity"/>
    <property type="evidence" value="ECO:0007669"/>
    <property type="project" value="TreeGrafter"/>
</dbReference>
<dbReference type="GO" id="GO:0000166">
    <property type="term" value="F:nucleotide binding"/>
    <property type="evidence" value="ECO:0007669"/>
    <property type="project" value="UniProtKB-KW"/>
</dbReference>
<evidence type="ECO:0000259" key="8">
    <source>
        <dbReference type="PROSITE" id="PS50125"/>
    </source>
</evidence>
<feature type="transmembrane region" description="Helical" evidence="7">
    <location>
        <begin position="1627"/>
        <end position="1647"/>
    </location>
</feature>
<comment type="caution">
    <text evidence="9">The sequence shown here is derived from an EMBL/GenBank/DDBJ whole genome shotgun (WGS) entry which is preliminary data.</text>
</comment>
<keyword evidence="5 7" id="KW-0472">Membrane</keyword>
<feature type="transmembrane region" description="Helical" evidence="7">
    <location>
        <begin position="1154"/>
        <end position="1173"/>
    </location>
</feature>
<evidence type="ECO:0000256" key="2">
    <source>
        <dbReference type="ARBA" id="ARBA00022692"/>
    </source>
</evidence>
<dbReference type="GO" id="GO:0035556">
    <property type="term" value="P:intracellular signal transduction"/>
    <property type="evidence" value="ECO:0007669"/>
    <property type="project" value="InterPro"/>
</dbReference>
<dbReference type="InterPro" id="IPR029787">
    <property type="entry name" value="Nucleotide_cyclase"/>
</dbReference>
<dbReference type="Gene3D" id="3.30.70.1230">
    <property type="entry name" value="Nucleotide cyclase"/>
    <property type="match status" value="2"/>
</dbReference>
<dbReference type="GO" id="GO:0007168">
    <property type="term" value="P:receptor guanylyl cyclase signaling pathway"/>
    <property type="evidence" value="ECO:0007669"/>
    <property type="project" value="TreeGrafter"/>
</dbReference>
<feature type="domain" description="Guanylate cyclase" evidence="8">
    <location>
        <begin position="1256"/>
        <end position="1385"/>
    </location>
</feature>
<name>A0A1R2CTP0_9CILI</name>
<dbReference type="EMBL" id="MPUH01000063">
    <property type="protein sequence ID" value="OMJ92367.1"/>
    <property type="molecule type" value="Genomic_DNA"/>
</dbReference>
<dbReference type="SUPFAM" id="SSF81665">
    <property type="entry name" value="Calcium ATPase, transmembrane domain M"/>
    <property type="match status" value="1"/>
</dbReference>
<feature type="transmembrane region" description="Helical" evidence="7">
    <location>
        <begin position="1130"/>
        <end position="1147"/>
    </location>
</feature>
<dbReference type="SMART" id="SM00044">
    <property type="entry name" value="CYCc"/>
    <property type="match status" value="2"/>
</dbReference>
<protein>
    <recommendedName>
        <fullName evidence="8">Guanylate cyclase domain-containing protein</fullName>
    </recommendedName>
</protein>
<dbReference type="Proteomes" id="UP000187209">
    <property type="component" value="Unassembled WGS sequence"/>
</dbReference>
<dbReference type="GO" id="GO:0004016">
    <property type="term" value="F:adenylate cyclase activity"/>
    <property type="evidence" value="ECO:0007669"/>
    <property type="project" value="TreeGrafter"/>
</dbReference>
<dbReference type="GO" id="GO:0005886">
    <property type="term" value="C:plasma membrane"/>
    <property type="evidence" value="ECO:0007669"/>
    <property type="project" value="TreeGrafter"/>
</dbReference>
<feature type="transmembrane region" description="Helical" evidence="7">
    <location>
        <begin position="304"/>
        <end position="322"/>
    </location>
</feature>
<dbReference type="OrthoDB" id="354346at2759"/>
<organism evidence="9 10">
    <name type="scientific">Stentor coeruleus</name>
    <dbReference type="NCBI Taxonomy" id="5963"/>
    <lineage>
        <taxon>Eukaryota</taxon>
        <taxon>Sar</taxon>
        <taxon>Alveolata</taxon>
        <taxon>Ciliophora</taxon>
        <taxon>Postciliodesmatophora</taxon>
        <taxon>Heterotrichea</taxon>
        <taxon>Heterotrichida</taxon>
        <taxon>Stentoridae</taxon>
        <taxon>Stentor</taxon>
    </lineage>
</organism>
<evidence type="ECO:0000256" key="7">
    <source>
        <dbReference type="SAM" id="Phobius"/>
    </source>
</evidence>
<sequence>MTTSKSYREIQLDGQIVISETSFSSNSITICPYTYRSFIFQAFINQFYNIPYGYFISMTVIDIYFKGKYINFVLLSLLILFGLCKEFFSAWELWKIERKMKSLQAKRWNGNCFERIFGDEIFVGNILEIEGEALADVVILAGEEKIGVFEGYVAEGEWKEPVKEIKKIVSFENSMFLGISRLFGTVEVEEANGNFGTFDGKIKLRGRTNSYKLQLKNILYQGSKFHGKILGLVVYTGKDTKFSCCSNNMINSSFLNSKLSKISAIFIFILIIYTFFSVIGYFSLLEDGVFKEAIVEYFLLYENLVPISAFIVIEIIRIFNVIRFKFRYKKAKVNNIQSLENAAKTEIVAVEENCVLDEICVKKCYIGDTFVDIIHEIREEVDNFTLTTERCEQVSFCRPESQANFEFWKLLLLSTTVIKSDSQYIGSKDEISLIKTIENLGFEIHTKTQEITSFLYDNNLYTYHTLQISTIKSRTRLIVSSNSDSHFISQGYFKSILPIFSEESKEKPTSACDKLISEGLRPLILCSKPLPEDFPKTILEKLDSWSHSSISQKKKLEKIMSRLEQTVDFLGVIGLQDKISDINKNSITKILSTGVKILVFSSRNKTKSTTILNIIDSPVLIPLINFDNEVECYRALWKFIIDTIYKQNSKKHMKKIDTIKELDESNDSISGKYSEGEKIIANHRLFRKFSINPNIDFLKKPYGGEKRYAVLLDKMTLDCCMKSDNIKRLLVCVLYAAEAVVICDIMPEDSVRVVKMMQENVKHKPVLLALAGSKWALPVCQSAGIGVTTKDSLISDISGLCFGQIPDLLEFSKSAYLIVYFSIFWEFFKSTVICTLIFLCQSFTSFSAYSFISPNYKIMFDFITSIQLVSSNYSNPHIFQYLGIGIILLVCVLIFTIIPSFAMVLEDGRIIDADSIGLMIFIVLTGSIIFLCFLENRSYYLYPLSIAVLIISTTLNNQINLSNSIIWIIQVTFGILACISLPYTLYSLIKRSYPSILIKFPYSNFSEIYTSTQFGSLDTNSVKMHNFTMKYKEKHTEDNYKQAYINESLRIIQISIAMVSLIIFFWAILNLFLGDSKIETIIRFSCSAIFFLMLMTTFLNNYKKHYIRYTVLLSLAVVIAKFVAEISGNAFSVIASVMIPAVTYLLFNVDWVFLTYVNILSLILSIISAAFYFENEGSSSLFIIYCVLVLMALVFLSGIVGYILEKHYRNIFKLAIYIRKHVEKNLSILEILLPEIVIDRVKAGVKYIADDQGEVTIIFCDICDFEQLCNEYQPSEFSSLLDSIFSIFDELCENYGITKIETVGKTYMACSGMNKKFLKDSPSTRLAIDLAIDMIKASKKINLKTRKLSVKIGINTGQVTSGVVGFHKPQFSLVGDTVNTASRMCSTLESSNSIQISMATFMALESTDGIEFTPKKIMAKGKGEMNTFIVREGEMKYMKNETYQVITGGRSYKSLNWRQSVLRREDTEIIRSVWWLGLNESTRQREYRVNKLESKNWSMIGGLVINNILQVGLLVLNICGVKVYGLPIFGAVFKSCVLFVQLPLLFLHSRLYKKRKYQFFLIVIVVFMVASSIKMINAWPETVLSLELCFDILFLNHMVSFRVLTMCILNGILLFAWFLAVGLNSTFLISEFFLLIFFSLIDLFAIYRIEEKHLISYNLQIQSNKEIRETEHLLVQMMPAHIVHSLSEGVSITEKLNNITILYADIVGFTAWSSNKTPKEVIQMLSNLFTEFDKKCVELNVYKVHTIGDCYVVMGYLSGQRDPITECLSVFRMAQNMINIINRENQIYDMQLSMRIGIHTGDIIAGVIGNKVVRYDIWGNDVLVANKMESNGKAGEINISEASKHLLENILGDEYEFAFNKDIGRNPNCKSYFVIRK</sequence>
<feature type="transmembrane region" description="Helical" evidence="7">
    <location>
        <begin position="1106"/>
        <end position="1124"/>
    </location>
</feature>
<dbReference type="PANTHER" id="PTHR11920:SF335">
    <property type="entry name" value="GUANYLATE CYCLASE"/>
    <property type="match status" value="1"/>
</dbReference>
<evidence type="ECO:0000256" key="6">
    <source>
        <dbReference type="ARBA" id="ARBA00023239"/>
    </source>
</evidence>
<dbReference type="GO" id="GO:0004383">
    <property type="term" value="F:guanylate cyclase activity"/>
    <property type="evidence" value="ECO:0007669"/>
    <property type="project" value="TreeGrafter"/>
</dbReference>
<feature type="transmembrane region" description="Helical" evidence="7">
    <location>
        <begin position="47"/>
        <end position="65"/>
    </location>
</feature>
<feature type="transmembrane region" description="Helical" evidence="7">
    <location>
        <begin position="1179"/>
        <end position="1204"/>
    </location>
</feature>
<dbReference type="InterPro" id="IPR023299">
    <property type="entry name" value="ATPase_P-typ_cyto_dom_N"/>
</dbReference>
<feature type="transmembrane region" description="Helical" evidence="7">
    <location>
        <begin position="941"/>
        <end position="959"/>
    </location>
</feature>
<feature type="transmembrane region" description="Helical" evidence="7">
    <location>
        <begin position="1081"/>
        <end position="1099"/>
    </location>
</feature>
<dbReference type="Pfam" id="PF00211">
    <property type="entry name" value="Guanylate_cyc"/>
    <property type="match status" value="2"/>
</dbReference>
<dbReference type="InterPro" id="IPR050401">
    <property type="entry name" value="Cyclic_nucleotide_synthase"/>
</dbReference>
<keyword evidence="10" id="KW-1185">Reference proteome</keyword>
<feature type="transmembrane region" description="Helical" evidence="7">
    <location>
        <begin position="916"/>
        <end position="934"/>
    </location>
</feature>
<keyword evidence="3" id="KW-0547">Nucleotide-binding</keyword>
<feature type="domain" description="Guanylate cyclase" evidence="8">
    <location>
        <begin position="1700"/>
        <end position="1829"/>
    </location>
</feature>
<dbReference type="CDD" id="cd07302">
    <property type="entry name" value="CHD"/>
    <property type="match status" value="2"/>
</dbReference>
<dbReference type="Gene3D" id="2.70.150.10">
    <property type="entry name" value="Calcium-transporting ATPase, cytoplasmic transduction domain A"/>
    <property type="match status" value="1"/>
</dbReference>
<feature type="transmembrane region" description="Helical" evidence="7">
    <location>
        <begin position="881"/>
        <end position="904"/>
    </location>
</feature>
<evidence type="ECO:0000256" key="3">
    <source>
        <dbReference type="ARBA" id="ARBA00022741"/>
    </source>
</evidence>
<dbReference type="PANTHER" id="PTHR11920">
    <property type="entry name" value="GUANYLYL CYCLASE"/>
    <property type="match status" value="1"/>
</dbReference>
<keyword evidence="6" id="KW-0456">Lyase</keyword>
<reference evidence="9 10" key="1">
    <citation type="submission" date="2016-11" db="EMBL/GenBank/DDBJ databases">
        <title>The macronuclear genome of Stentor coeruleus: a giant cell with tiny introns.</title>
        <authorList>
            <person name="Slabodnick M."/>
            <person name="Ruby J.G."/>
            <person name="Reiff S.B."/>
            <person name="Swart E.C."/>
            <person name="Gosai S."/>
            <person name="Prabakaran S."/>
            <person name="Witkowska E."/>
            <person name="Larue G.E."/>
            <person name="Fisher S."/>
            <person name="Freeman R.M."/>
            <person name="Gunawardena J."/>
            <person name="Chu W."/>
            <person name="Stover N.A."/>
            <person name="Gregory B.D."/>
            <person name="Nowacki M."/>
            <person name="Derisi J."/>
            <person name="Roy S.W."/>
            <person name="Marshall W.F."/>
            <person name="Sood P."/>
        </authorList>
    </citation>
    <scope>NUCLEOTIDE SEQUENCE [LARGE SCALE GENOMIC DNA]</scope>
    <source>
        <strain evidence="9">WM001</strain>
    </source>
</reference>